<reference evidence="6" key="1">
    <citation type="submission" date="2021-04" db="EMBL/GenBank/DDBJ databases">
        <title>Genome sequence of Woronichinia naegeliana from Washington state freshwater lake bloom.</title>
        <authorList>
            <person name="Dreher T.W."/>
        </authorList>
    </citation>
    <scope>NUCLEOTIDE SEQUENCE</scope>
    <source>
        <strain evidence="6">WA131</strain>
    </source>
</reference>
<dbReference type="GO" id="GO:0002020">
    <property type="term" value="F:protease binding"/>
    <property type="evidence" value="ECO:0007669"/>
    <property type="project" value="TreeGrafter"/>
</dbReference>
<dbReference type="AlphaFoldDB" id="A0A977KYF6"/>
<keyword evidence="3" id="KW-0472">Membrane</keyword>
<dbReference type="SMART" id="SM00244">
    <property type="entry name" value="PHB"/>
    <property type="match status" value="1"/>
</dbReference>
<dbReference type="SUPFAM" id="SSF117892">
    <property type="entry name" value="Band 7/SPFH domain"/>
    <property type="match status" value="1"/>
</dbReference>
<name>A0A977KYF6_9CYAN</name>
<evidence type="ECO:0000259" key="5">
    <source>
        <dbReference type="SMART" id="SM00244"/>
    </source>
</evidence>
<evidence type="ECO:0000256" key="2">
    <source>
        <dbReference type="ARBA" id="ARBA00007161"/>
    </source>
</evidence>
<organism evidence="6">
    <name type="scientific">Woronichinia naegeliana WA131</name>
    <dbReference type="NCBI Taxonomy" id="2824559"/>
    <lineage>
        <taxon>Bacteria</taxon>
        <taxon>Bacillati</taxon>
        <taxon>Cyanobacteriota</taxon>
        <taxon>Cyanophyceae</taxon>
        <taxon>Synechococcales</taxon>
        <taxon>Coelosphaeriaceae</taxon>
        <taxon>Woronichinia</taxon>
    </lineage>
</organism>
<dbReference type="EMBL" id="CP073041">
    <property type="protein sequence ID" value="UXE62209.1"/>
    <property type="molecule type" value="Genomic_DNA"/>
</dbReference>
<keyword evidence="4" id="KW-0175">Coiled coil</keyword>
<feature type="domain" description="Band 7" evidence="5">
    <location>
        <begin position="24"/>
        <end position="198"/>
    </location>
</feature>
<sequence length="439" mass="47946">MGTIITLLAIFGMGIGSGLFVLRRLYFICQPSEVLIFAGSRRSVSDNKSVGYRLVKGGSSIKIPALEQVFRMDLTNMIIDLKVVNAYSKGGIPLILAGVANIKIAGEEPTIHNAIERLLGKKRSEIEQLAKDTLEGNLRGVLASLTPEEANDDQIAFAKNLLLEAEDDLAKLGLILDSLQIQTISDEVRYLDSIGRKQQADLKRDARIAEAKARAESIIKDSENQRITALRRIQRDLEIAKVDAEKRVRDAQSKRIAMIAEVESVVMSQLAKVQAEVAVETERIKQVERQLQADVIAPAEARCKQEIAQAQGKAATIVEEGKAQTEGIQALAQSWLAAGSHAKEIFLYQKLEPLLRMMASSVPDVTVETVTVIDSNNDNSGGSIPKLASFLEQLKQTTGLDVPEVINHLTHSPTTAIAPKTVKDIPYANTPMVDLPKKS</sequence>
<dbReference type="GO" id="GO:0072659">
    <property type="term" value="P:protein localization to plasma membrane"/>
    <property type="evidence" value="ECO:0007669"/>
    <property type="project" value="TreeGrafter"/>
</dbReference>
<feature type="coiled-coil region" evidence="4">
    <location>
        <begin position="234"/>
        <end position="290"/>
    </location>
</feature>
<accession>A0A977KYF6</accession>
<comment type="subcellular location">
    <subcellularLocation>
        <location evidence="1">Membrane</location>
    </subcellularLocation>
</comment>
<evidence type="ECO:0000256" key="4">
    <source>
        <dbReference type="SAM" id="Coils"/>
    </source>
</evidence>
<dbReference type="Gene3D" id="3.30.479.30">
    <property type="entry name" value="Band 7 domain"/>
    <property type="match status" value="1"/>
</dbReference>
<dbReference type="InterPro" id="IPR036013">
    <property type="entry name" value="Band_7/SPFH_dom_sf"/>
</dbReference>
<dbReference type="KEGG" id="wna:KA717_05035"/>
<evidence type="ECO:0000313" key="6">
    <source>
        <dbReference type="EMBL" id="UXE62209.1"/>
    </source>
</evidence>
<dbReference type="PANTHER" id="PTHR13806">
    <property type="entry name" value="FLOTILLIN-RELATED"/>
    <property type="match status" value="1"/>
</dbReference>
<dbReference type="CDD" id="cd03399">
    <property type="entry name" value="SPFH_flotillin"/>
    <property type="match status" value="1"/>
</dbReference>
<gene>
    <name evidence="6" type="ORF">KA717_05035</name>
</gene>
<evidence type="ECO:0000256" key="3">
    <source>
        <dbReference type="ARBA" id="ARBA00023136"/>
    </source>
</evidence>
<evidence type="ECO:0000256" key="1">
    <source>
        <dbReference type="ARBA" id="ARBA00004370"/>
    </source>
</evidence>
<dbReference type="Proteomes" id="UP001065613">
    <property type="component" value="Chromosome"/>
</dbReference>
<dbReference type="InterPro" id="IPR027705">
    <property type="entry name" value="Flotillin_fam"/>
</dbReference>
<comment type="similarity">
    <text evidence="2">Belongs to the band 7/mec-2 family. Flotillin subfamily.</text>
</comment>
<dbReference type="PANTHER" id="PTHR13806:SF46">
    <property type="entry name" value="FLOTILLIN-1-RELATED"/>
    <property type="match status" value="1"/>
</dbReference>
<dbReference type="GO" id="GO:0005886">
    <property type="term" value="C:plasma membrane"/>
    <property type="evidence" value="ECO:0007669"/>
    <property type="project" value="TreeGrafter"/>
</dbReference>
<dbReference type="Pfam" id="PF01145">
    <property type="entry name" value="Band_7"/>
    <property type="match status" value="1"/>
</dbReference>
<proteinExistence type="inferred from homology"/>
<protein>
    <submittedName>
        <fullName evidence="6">Flotillin family protein</fullName>
    </submittedName>
</protein>
<dbReference type="InterPro" id="IPR001107">
    <property type="entry name" value="Band_7"/>
</dbReference>